<evidence type="ECO:0000313" key="2">
    <source>
        <dbReference type="Proteomes" id="UP000198924"/>
    </source>
</evidence>
<proteinExistence type="predicted"/>
<evidence type="ECO:0000313" key="1">
    <source>
        <dbReference type="EMBL" id="SFK33010.1"/>
    </source>
</evidence>
<dbReference type="Gene3D" id="3.40.720.10">
    <property type="entry name" value="Alkaline Phosphatase, subunit A"/>
    <property type="match status" value="1"/>
</dbReference>
<organism evidence="1 2">
    <name type="scientific">Methylophaga sulfidovorans</name>
    <dbReference type="NCBI Taxonomy" id="45496"/>
    <lineage>
        <taxon>Bacteria</taxon>
        <taxon>Pseudomonadati</taxon>
        <taxon>Pseudomonadota</taxon>
        <taxon>Gammaproteobacteria</taxon>
        <taxon>Thiotrichales</taxon>
        <taxon>Piscirickettsiaceae</taxon>
        <taxon>Methylophaga</taxon>
    </lineage>
</organism>
<name>A0A1I3YMM1_9GAMM</name>
<evidence type="ECO:0008006" key="3">
    <source>
        <dbReference type="Google" id="ProtNLM"/>
    </source>
</evidence>
<dbReference type="OrthoDB" id="3590172at2"/>
<dbReference type="STRING" id="45496.SAMN04488079_108136"/>
<reference evidence="2" key="1">
    <citation type="submission" date="2016-10" db="EMBL/GenBank/DDBJ databases">
        <authorList>
            <person name="Varghese N."/>
            <person name="Submissions S."/>
        </authorList>
    </citation>
    <scope>NUCLEOTIDE SEQUENCE [LARGE SCALE GENOMIC DNA]</scope>
    <source>
        <strain evidence="2">DSM 11578</strain>
    </source>
</reference>
<dbReference type="Proteomes" id="UP000198924">
    <property type="component" value="Unassembled WGS sequence"/>
</dbReference>
<dbReference type="SUPFAM" id="SSF53649">
    <property type="entry name" value="Alkaline phosphatase-like"/>
    <property type="match status" value="1"/>
</dbReference>
<dbReference type="EMBL" id="FOSH01000008">
    <property type="protein sequence ID" value="SFK33010.1"/>
    <property type="molecule type" value="Genomic_DNA"/>
</dbReference>
<dbReference type="RefSeq" id="WP_091713543.1">
    <property type="nucleotide sequence ID" value="NZ_FOSH01000008.1"/>
</dbReference>
<dbReference type="InterPro" id="IPR017850">
    <property type="entry name" value="Alkaline_phosphatase_core_sf"/>
</dbReference>
<sequence>MKMFIFGIDGLGHESIKGLGLKKLATRIESGIIGTPKILNVVSRGWPEIYSGKNAYQTGAFYQVPEYQDGKIYASQRTGLSLVKKTIGSGELLWNKLEKLGYSVGIFSVPTVTAPEKLNGFSVGATGAGKFGNSMSDEDVFPSELLKGLHIKDIDLGFRMGYGAFIPQSISEFEATANKHLADYFYMLERLLDKNPVDICFAATRFINEMAYKFLGLCERNPKNEFEKQLRNTVLDLCESFDEQLDALINKIEPQQLFIVSDHGIGKFEYELNLNELLVDIGLLKRNSERQNIKDFIRPAYHWFRRKLLNNKIPKFAPRYLLEDSKLFSIGFTNVLYLNDHRFGGCTYSEKEREILIKGYVEELNNQVKLLSLDSLISFRAINNINRMLDEVNITIPDILCEMSSGITNTQRQREVFTPKQNDFESMFVKGFHGEYSGCKTEDTIAAYIGGSGSSINFSNLTNVYDSIIAVAEVTLD</sequence>
<gene>
    <name evidence="1" type="ORF">SAMN04488079_108136</name>
</gene>
<dbReference type="AlphaFoldDB" id="A0A1I3YMM1"/>
<protein>
    <recommendedName>
        <fullName evidence="3">Type I phosphodiesterase / nucleotide pyrophosphatase</fullName>
    </recommendedName>
</protein>
<accession>A0A1I3YMM1</accession>
<keyword evidence="2" id="KW-1185">Reference proteome</keyword>